<gene>
    <name evidence="2" type="ORF">CYJ40_07070</name>
</gene>
<dbReference type="RefSeq" id="WP_101672542.1">
    <property type="nucleotide sequence ID" value="NZ_PKGO01000006.1"/>
</dbReference>
<evidence type="ECO:0000259" key="1">
    <source>
        <dbReference type="Pfam" id="PF20277"/>
    </source>
</evidence>
<sequence>MTQLCFATFAGAIQRALREDIDWWQANMATHSKTNKTFPTQAMAGQHYVTVRLLKWLLDRREVVDRNGDPLYVSDAVASNWMNQATEINAAIVRRIQRGDLDDEAENAFEEICRELITYKVNDLMTELHHLISNDEQVSTAQKKTLLALCKLKTIVNFLAHTFLYACCQTNKSRIVDLSTDDGWLINKADNICPMCRKKPLTITNGVGGTISQYEPVMLPTEPGGDEECRILVCAGCAKSKDLQPLLDDSEPTGWECLRSIHRDYLMLERVEAAFSFSNLQAEIRDVAEALVERPSDDLLTQSRPVNWQPLKVSAKIRDEHFVLRDQIAKLADTYYFYVKDQFSLLEDSGKRKFKTFQTRVSSFYDELSDATDDQVVIFEQTAAWIARSAEVSPNSNAALVIAAFFVQNCEVFDEIS</sequence>
<dbReference type="Proteomes" id="UP000242755">
    <property type="component" value="Unassembled WGS sequence"/>
</dbReference>
<proteinExistence type="predicted"/>
<evidence type="ECO:0000313" key="3">
    <source>
        <dbReference type="Proteomes" id="UP000242755"/>
    </source>
</evidence>
<protein>
    <recommendedName>
        <fullName evidence="1">ABC-three component systems C-terminal domain-containing protein</fullName>
    </recommendedName>
</protein>
<evidence type="ECO:0000313" key="2">
    <source>
        <dbReference type="EMBL" id="PKY70137.1"/>
    </source>
</evidence>
<dbReference type="AlphaFoldDB" id="A0A2I1IG78"/>
<dbReference type="InterPro" id="IPR046921">
    <property type="entry name" value="ABC-3C_CTD11"/>
</dbReference>
<accession>A0A2I1IG78</accession>
<comment type="caution">
    <text evidence="2">The sequence shown here is derived from an EMBL/GenBank/DDBJ whole genome shotgun (WGS) entry which is preliminary data.</text>
</comment>
<reference evidence="2 3" key="1">
    <citation type="submission" date="2017-12" db="EMBL/GenBank/DDBJ databases">
        <title>Phylogenetic diversity of female urinary microbiome.</title>
        <authorList>
            <person name="Thomas-White K."/>
            <person name="Wolfe A.J."/>
        </authorList>
    </citation>
    <scope>NUCLEOTIDE SEQUENCE [LARGE SCALE GENOMIC DNA]</scope>
    <source>
        <strain evidence="2 3">UMB0426</strain>
    </source>
</reference>
<feature type="domain" description="ABC-three component systems C-terminal" evidence="1">
    <location>
        <begin position="276"/>
        <end position="413"/>
    </location>
</feature>
<dbReference type="EMBL" id="PKGO01000006">
    <property type="protein sequence ID" value="PKY70137.1"/>
    <property type="molecule type" value="Genomic_DNA"/>
</dbReference>
<dbReference type="Pfam" id="PF20277">
    <property type="entry name" value="CTD11"/>
    <property type="match status" value="1"/>
</dbReference>
<organism evidence="2 3">
    <name type="scientific">Brevibacterium ravenspurgense</name>
    <dbReference type="NCBI Taxonomy" id="479117"/>
    <lineage>
        <taxon>Bacteria</taxon>
        <taxon>Bacillati</taxon>
        <taxon>Actinomycetota</taxon>
        <taxon>Actinomycetes</taxon>
        <taxon>Micrococcales</taxon>
        <taxon>Brevibacteriaceae</taxon>
        <taxon>Brevibacterium</taxon>
    </lineage>
</organism>
<name>A0A2I1IG78_9MICO</name>